<gene>
    <name evidence="6" type="ORF">Celaphus_00017169</name>
</gene>
<feature type="region of interest" description="Disordered" evidence="5">
    <location>
        <begin position="199"/>
        <end position="218"/>
    </location>
</feature>
<proteinExistence type="predicted"/>
<evidence type="ECO:0000313" key="6">
    <source>
        <dbReference type="EMBL" id="OWK07226.1"/>
    </source>
</evidence>
<evidence type="ECO:0000256" key="2">
    <source>
        <dbReference type="ARBA" id="ARBA00022490"/>
    </source>
</evidence>
<dbReference type="Proteomes" id="UP000242450">
    <property type="component" value="Chromosome 16"/>
</dbReference>
<dbReference type="AlphaFoldDB" id="A0A212CMF3"/>
<feature type="compositionally biased region" description="Basic and acidic residues" evidence="5">
    <location>
        <begin position="71"/>
        <end position="82"/>
    </location>
</feature>
<feature type="region of interest" description="Disordered" evidence="5">
    <location>
        <begin position="153"/>
        <end position="175"/>
    </location>
</feature>
<comment type="subcellular location">
    <subcellularLocation>
        <location evidence="1">Cytoplasm</location>
    </subcellularLocation>
</comment>
<protein>
    <submittedName>
        <fullName evidence="6">LZTS1</fullName>
    </submittedName>
</protein>
<comment type="caution">
    <text evidence="6">The sequence shown here is derived from an EMBL/GenBank/DDBJ whole genome shotgun (WGS) entry which is preliminary data.</text>
</comment>
<evidence type="ECO:0000313" key="7">
    <source>
        <dbReference type="Proteomes" id="UP000242450"/>
    </source>
</evidence>
<keyword evidence="2" id="KW-0963">Cytoplasm</keyword>
<dbReference type="PANTHER" id="PTHR19354">
    <property type="entry name" value="ZIPPER PUTATIVE TUMOR SUPPRESSOR 2 HOMOLOG-LIKE PROTEIN-RELATED"/>
    <property type="match status" value="1"/>
</dbReference>
<accession>A0A212CMF3</accession>
<feature type="region of interest" description="Disordered" evidence="5">
    <location>
        <begin position="50"/>
        <end position="110"/>
    </location>
</feature>
<evidence type="ECO:0000256" key="5">
    <source>
        <dbReference type="SAM" id="MobiDB-lite"/>
    </source>
</evidence>
<reference evidence="6 7" key="1">
    <citation type="journal article" date="2018" name="Mol. Genet. Genomics">
        <title>The red deer Cervus elaphus genome CerEla1.0: sequencing, annotating, genes, and chromosomes.</title>
        <authorList>
            <person name="Bana N.A."/>
            <person name="Nyiri A."/>
            <person name="Nagy J."/>
            <person name="Frank K."/>
            <person name="Nagy T."/>
            <person name="Steger V."/>
            <person name="Schiller M."/>
            <person name="Lakatos P."/>
            <person name="Sugar L."/>
            <person name="Horn P."/>
            <person name="Barta E."/>
            <person name="Orosz L."/>
        </authorList>
    </citation>
    <scope>NUCLEOTIDE SEQUENCE [LARGE SCALE GENOMIC DNA]</scope>
    <source>
        <strain evidence="6">Hungarian</strain>
    </source>
</reference>
<evidence type="ECO:0000256" key="3">
    <source>
        <dbReference type="ARBA" id="ARBA00023054"/>
    </source>
</evidence>
<keyword evidence="7" id="KW-1185">Reference proteome</keyword>
<dbReference type="GO" id="GO:0043197">
    <property type="term" value="C:dendritic spine"/>
    <property type="evidence" value="ECO:0007669"/>
    <property type="project" value="TreeGrafter"/>
</dbReference>
<dbReference type="PANTHER" id="PTHR19354:SF5">
    <property type="entry name" value="ZIPPER PUTATIVE TUMOR SUPPRESSOR 1-RELATED"/>
    <property type="match status" value="1"/>
</dbReference>
<feature type="coiled-coil region" evidence="4">
    <location>
        <begin position="241"/>
        <end position="387"/>
    </location>
</feature>
<dbReference type="OrthoDB" id="10030037at2759"/>
<organism evidence="6 7">
    <name type="scientific">Cervus elaphus hippelaphus</name>
    <name type="common">European red deer</name>
    <dbReference type="NCBI Taxonomy" id="46360"/>
    <lineage>
        <taxon>Eukaryota</taxon>
        <taxon>Metazoa</taxon>
        <taxon>Chordata</taxon>
        <taxon>Craniata</taxon>
        <taxon>Vertebrata</taxon>
        <taxon>Euteleostomi</taxon>
        <taxon>Mammalia</taxon>
        <taxon>Eutheria</taxon>
        <taxon>Laurasiatheria</taxon>
        <taxon>Artiodactyla</taxon>
        <taxon>Ruminantia</taxon>
        <taxon>Pecora</taxon>
        <taxon>Cervidae</taxon>
        <taxon>Cervinae</taxon>
        <taxon>Cervus</taxon>
    </lineage>
</organism>
<dbReference type="InterPro" id="IPR045329">
    <property type="entry name" value="LZTS"/>
</dbReference>
<dbReference type="EMBL" id="MKHE01000016">
    <property type="protein sequence ID" value="OWK07226.1"/>
    <property type="molecule type" value="Genomic_DNA"/>
</dbReference>
<evidence type="ECO:0000256" key="1">
    <source>
        <dbReference type="ARBA" id="ARBA00004496"/>
    </source>
</evidence>
<feature type="compositionally biased region" description="Low complexity" evidence="5">
    <location>
        <begin position="96"/>
        <end position="108"/>
    </location>
</feature>
<evidence type="ECO:0000256" key="4">
    <source>
        <dbReference type="SAM" id="Coils"/>
    </source>
</evidence>
<sequence>MGASATEPKRAVVSEKLVTKWETPGKYGCFPPQGSEKGAVRPTAFKPVLPRSGAILHSSPESTGHQVHPVPLDKPKEQELKPRLCSGALSDSGRNSMSSLPTHSTSSSYQLDPLVTPVGPASRFGGSAHNITQGIVLQDSNMMSLKALSFSDGGSKLAHASKDKGSVRSPISTDQGTIQELEKQLLGREGELQRLHRSFEEKELAASQPYEERPRRGKDELEGLEAKGKLKVAAQKSQRAQQVLHLQVLQLQQEKRQLRQELESLMKEQDLLETKLRSYEKEKTSFAPALEETQWEVCQKSGEISLLKQQLKESQTEINAKASEILNLKAQLKDTRGRLESLELKTQDLESALRTKGLELEVCENELQRKKNEAELLREKHERLVWKEEKEKVIQYQKQLQQSYLAMYQRNQRLEKALQQLARGDGAGEPFEIDLEGADIPYEDIIATEI</sequence>
<dbReference type="Pfam" id="PF06818">
    <property type="entry name" value="Fez1"/>
    <property type="match status" value="1"/>
</dbReference>
<keyword evidence="3 4" id="KW-0175">Coiled coil</keyword>
<dbReference type="GO" id="GO:0048814">
    <property type="term" value="P:regulation of dendrite morphogenesis"/>
    <property type="evidence" value="ECO:0007669"/>
    <property type="project" value="TreeGrafter"/>
</dbReference>
<name>A0A212CMF3_CEREH</name>
<dbReference type="GO" id="GO:0048167">
    <property type="term" value="P:regulation of synaptic plasticity"/>
    <property type="evidence" value="ECO:0007669"/>
    <property type="project" value="TreeGrafter"/>
</dbReference>
<dbReference type="GO" id="GO:0005737">
    <property type="term" value="C:cytoplasm"/>
    <property type="evidence" value="ECO:0007669"/>
    <property type="project" value="UniProtKB-SubCell"/>
</dbReference>